<proteinExistence type="predicted"/>
<feature type="region of interest" description="Disordered" evidence="1">
    <location>
        <begin position="27"/>
        <end position="53"/>
    </location>
</feature>
<gene>
    <name evidence="2" type="ORF">COCSADRAFT_33487</name>
</gene>
<feature type="compositionally biased region" description="Basic residues" evidence="1">
    <location>
        <begin position="43"/>
        <end position="53"/>
    </location>
</feature>
<organism evidence="2 3">
    <name type="scientific">Cochliobolus sativus (strain ND90Pr / ATCC 201652)</name>
    <name type="common">Common root rot and spot blotch fungus</name>
    <name type="synonym">Bipolaris sorokiniana</name>
    <dbReference type="NCBI Taxonomy" id="665912"/>
    <lineage>
        <taxon>Eukaryota</taxon>
        <taxon>Fungi</taxon>
        <taxon>Dikarya</taxon>
        <taxon>Ascomycota</taxon>
        <taxon>Pezizomycotina</taxon>
        <taxon>Dothideomycetes</taxon>
        <taxon>Pleosporomycetidae</taxon>
        <taxon>Pleosporales</taxon>
        <taxon>Pleosporineae</taxon>
        <taxon>Pleosporaceae</taxon>
        <taxon>Bipolaris</taxon>
    </lineage>
</organism>
<protein>
    <submittedName>
        <fullName evidence="2">Uncharacterized protein</fullName>
    </submittedName>
</protein>
<dbReference type="AlphaFoldDB" id="M2RPW6"/>
<reference evidence="3" key="2">
    <citation type="journal article" date="2013" name="PLoS Genet.">
        <title>Comparative genome structure, secondary metabolite, and effector coding capacity across Cochliobolus pathogens.</title>
        <authorList>
            <person name="Condon B.J."/>
            <person name="Leng Y."/>
            <person name="Wu D."/>
            <person name="Bushley K.E."/>
            <person name="Ohm R.A."/>
            <person name="Otillar R."/>
            <person name="Martin J."/>
            <person name="Schackwitz W."/>
            <person name="Grimwood J."/>
            <person name="MohdZainudin N."/>
            <person name="Xue C."/>
            <person name="Wang R."/>
            <person name="Manning V.A."/>
            <person name="Dhillon B."/>
            <person name="Tu Z.J."/>
            <person name="Steffenson B.J."/>
            <person name="Salamov A."/>
            <person name="Sun H."/>
            <person name="Lowry S."/>
            <person name="LaButti K."/>
            <person name="Han J."/>
            <person name="Copeland A."/>
            <person name="Lindquist E."/>
            <person name="Barry K."/>
            <person name="Schmutz J."/>
            <person name="Baker S.E."/>
            <person name="Ciuffetti L.M."/>
            <person name="Grigoriev I.V."/>
            <person name="Zhong S."/>
            <person name="Turgeon B.G."/>
        </authorList>
    </citation>
    <scope>NUCLEOTIDE SEQUENCE [LARGE SCALE GENOMIC DNA]</scope>
    <source>
        <strain evidence="3">ND90Pr / ATCC 201652</strain>
    </source>
</reference>
<dbReference type="Proteomes" id="UP000016934">
    <property type="component" value="Unassembled WGS sequence"/>
</dbReference>
<evidence type="ECO:0000313" key="3">
    <source>
        <dbReference type="Proteomes" id="UP000016934"/>
    </source>
</evidence>
<dbReference type="HOGENOM" id="CLU_3068540_0_0_1"/>
<dbReference type="GeneID" id="19137189"/>
<reference evidence="2 3" key="1">
    <citation type="journal article" date="2012" name="PLoS Pathog.">
        <title>Diverse lifestyles and strategies of plant pathogenesis encoded in the genomes of eighteen Dothideomycetes fungi.</title>
        <authorList>
            <person name="Ohm R.A."/>
            <person name="Feau N."/>
            <person name="Henrissat B."/>
            <person name="Schoch C.L."/>
            <person name="Horwitz B.A."/>
            <person name="Barry K.W."/>
            <person name="Condon B.J."/>
            <person name="Copeland A.C."/>
            <person name="Dhillon B."/>
            <person name="Glaser F."/>
            <person name="Hesse C.N."/>
            <person name="Kosti I."/>
            <person name="LaButti K."/>
            <person name="Lindquist E.A."/>
            <person name="Lucas S."/>
            <person name="Salamov A.A."/>
            <person name="Bradshaw R.E."/>
            <person name="Ciuffetti L."/>
            <person name="Hamelin R.C."/>
            <person name="Kema G.H.J."/>
            <person name="Lawrence C."/>
            <person name="Scott J.A."/>
            <person name="Spatafora J.W."/>
            <person name="Turgeon B.G."/>
            <person name="de Wit P.J.G.M."/>
            <person name="Zhong S."/>
            <person name="Goodwin S.B."/>
            <person name="Grigoriev I.V."/>
        </authorList>
    </citation>
    <scope>NUCLEOTIDE SEQUENCE [LARGE SCALE GENOMIC DNA]</scope>
    <source>
        <strain evidence="3">ND90Pr / ATCC 201652</strain>
    </source>
</reference>
<accession>M2RPW6</accession>
<sequence length="53" mass="5969">MRTYSKSLAQYSRAEIEMLYSFRTSTLSHPNHTPPSSLIAKLGAKRRSQGLLS</sequence>
<dbReference type="RefSeq" id="XP_007695555.1">
    <property type="nucleotide sequence ID" value="XM_007697365.1"/>
</dbReference>
<feature type="compositionally biased region" description="Polar residues" evidence="1">
    <location>
        <begin position="27"/>
        <end position="36"/>
    </location>
</feature>
<dbReference type="KEGG" id="bsc:COCSADRAFT_33487"/>
<evidence type="ECO:0000313" key="2">
    <source>
        <dbReference type="EMBL" id="EMD68604.1"/>
    </source>
</evidence>
<evidence type="ECO:0000256" key="1">
    <source>
        <dbReference type="SAM" id="MobiDB-lite"/>
    </source>
</evidence>
<dbReference type="EMBL" id="KB445638">
    <property type="protein sequence ID" value="EMD68604.1"/>
    <property type="molecule type" value="Genomic_DNA"/>
</dbReference>
<name>M2RPW6_COCSN</name>
<keyword evidence="3" id="KW-1185">Reference proteome</keyword>